<evidence type="ECO:0000259" key="10">
    <source>
        <dbReference type="Pfam" id="PF00155"/>
    </source>
</evidence>
<dbReference type="GO" id="GO:0000105">
    <property type="term" value="P:L-histidine biosynthetic process"/>
    <property type="evidence" value="ECO:0007669"/>
    <property type="project" value="UniProtKB-UniRule"/>
</dbReference>
<dbReference type="PANTHER" id="PTHR43643:SF3">
    <property type="entry name" value="HISTIDINOL-PHOSPHATE AMINOTRANSFERASE"/>
    <property type="match status" value="1"/>
</dbReference>
<dbReference type="RefSeq" id="WP_246902310.1">
    <property type="nucleotide sequence ID" value="NZ_JALJRB010000001.1"/>
</dbReference>
<dbReference type="InterPro" id="IPR015424">
    <property type="entry name" value="PyrdxlP-dep_Trfase"/>
</dbReference>
<comment type="subunit">
    <text evidence="4 9">Homodimer.</text>
</comment>
<dbReference type="InterPro" id="IPR050106">
    <property type="entry name" value="HistidinolP_aminotransfase"/>
</dbReference>
<evidence type="ECO:0000256" key="1">
    <source>
        <dbReference type="ARBA" id="ARBA00001933"/>
    </source>
</evidence>
<name>A0AA41QZN6_9BACT</name>
<dbReference type="GO" id="GO:0004400">
    <property type="term" value="F:histidinol-phosphate transaminase activity"/>
    <property type="evidence" value="ECO:0007669"/>
    <property type="project" value="UniProtKB-UniRule"/>
</dbReference>
<evidence type="ECO:0000313" key="12">
    <source>
        <dbReference type="Proteomes" id="UP001165427"/>
    </source>
</evidence>
<evidence type="ECO:0000256" key="4">
    <source>
        <dbReference type="ARBA" id="ARBA00011738"/>
    </source>
</evidence>
<sequence length="370" mass="40795">MNPYPAMLVPPAIRTIDPYMPSKPDRHLMAAYGIDTLYRLNNNENPLGPPPGAAAAISGLRPERMAIYPSGDAYDLRGHIAKFLDVSPDQVVCGNGANEIIQFVISAYCGPGDNIVTGDKTFAVYEWVAEFSGVEARLTPMKDHGFDPDAMLAFMDGRTKILFVCNPNNPTGTYWNGQTLEAFLRAVDGRAMVVVDEAYCEFVDRPDFPDAATLLDRYPNLLVFRTFSKVYGLAGLRIGYLVGHRDAVYDVCRTRIVYSINAAAQAAAMAALGDTDHIHRTREMVADAKCYLTGALKGLGLPVIAGEGNYVIGGLPFNDQLAYRRLIRRGYMVRTMTSFRFPNHIRITLRRRPVMEGFVAALAAVLEKIT</sequence>
<dbReference type="SUPFAM" id="SSF53383">
    <property type="entry name" value="PLP-dependent transferases"/>
    <property type="match status" value="1"/>
</dbReference>
<dbReference type="InterPro" id="IPR004839">
    <property type="entry name" value="Aminotransferase_I/II_large"/>
</dbReference>
<evidence type="ECO:0000256" key="5">
    <source>
        <dbReference type="ARBA" id="ARBA00022576"/>
    </source>
</evidence>
<dbReference type="InterPro" id="IPR005861">
    <property type="entry name" value="HisP_aminotrans"/>
</dbReference>
<gene>
    <name evidence="9 11" type="primary">hisC</name>
    <name evidence="11" type="ORF">MRX98_01220</name>
</gene>
<evidence type="ECO:0000256" key="8">
    <source>
        <dbReference type="ARBA" id="ARBA00047481"/>
    </source>
</evidence>
<comment type="caution">
    <text evidence="11">The sequence shown here is derived from an EMBL/GenBank/DDBJ whole genome shotgun (WGS) entry which is preliminary data.</text>
</comment>
<evidence type="ECO:0000256" key="7">
    <source>
        <dbReference type="ARBA" id="ARBA00022898"/>
    </source>
</evidence>
<dbReference type="NCBIfam" id="TIGR01141">
    <property type="entry name" value="hisC"/>
    <property type="match status" value="1"/>
</dbReference>
<dbReference type="EMBL" id="JALJRB010000001">
    <property type="protein sequence ID" value="MCJ8499179.1"/>
    <property type="molecule type" value="Genomic_DNA"/>
</dbReference>
<dbReference type="PANTHER" id="PTHR43643">
    <property type="entry name" value="HISTIDINOL-PHOSPHATE AMINOTRANSFERASE 2"/>
    <property type="match status" value="1"/>
</dbReference>
<dbReference type="EC" id="2.6.1.9" evidence="9"/>
<keyword evidence="6 9" id="KW-0808">Transferase</keyword>
<evidence type="ECO:0000256" key="9">
    <source>
        <dbReference type="HAMAP-Rule" id="MF_01023"/>
    </source>
</evidence>
<keyword evidence="7 9" id="KW-0663">Pyridoxal phosphate</keyword>
<comment type="pathway">
    <text evidence="2 9">Amino-acid biosynthesis; L-histidine biosynthesis; L-histidine from 5-phospho-alpha-D-ribose 1-diphosphate: step 7/9.</text>
</comment>
<dbReference type="InterPro" id="IPR015422">
    <property type="entry name" value="PyrdxlP-dep_Trfase_small"/>
</dbReference>
<keyword evidence="12" id="KW-1185">Reference proteome</keyword>
<dbReference type="Gene3D" id="3.90.1150.10">
    <property type="entry name" value="Aspartate Aminotransferase, domain 1"/>
    <property type="match status" value="1"/>
</dbReference>
<dbReference type="Proteomes" id="UP001165427">
    <property type="component" value="Unassembled WGS sequence"/>
</dbReference>
<comment type="cofactor">
    <cofactor evidence="1 9">
        <name>pyridoxal 5'-phosphate</name>
        <dbReference type="ChEBI" id="CHEBI:597326"/>
    </cofactor>
</comment>
<feature type="modified residue" description="N6-(pyridoxal phosphate)lysine" evidence="9">
    <location>
        <position position="229"/>
    </location>
</feature>
<protein>
    <recommendedName>
        <fullName evidence="9">Histidinol-phosphate aminotransferase</fullName>
        <ecNumber evidence="9">2.6.1.9</ecNumber>
    </recommendedName>
    <alternativeName>
        <fullName evidence="9">Imidazole acetol-phosphate transaminase</fullName>
    </alternativeName>
</protein>
<keyword evidence="9" id="KW-0368">Histidine biosynthesis</keyword>
<feature type="domain" description="Aminotransferase class I/classII large" evidence="10">
    <location>
        <begin position="39"/>
        <end position="349"/>
    </location>
</feature>
<dbReference type="Gene3D" id="3.40.640.10">
    <property type="entry name" value="Type I PLP-dependent aspartate aminotransferase-like (Major domain)"/>
    <property type="match status" value="1"/>
</dbReference>
<comment type="catalytic activity">
    <reaction evidence="8 9">
        <text>L-histidinol phosphate + 2-oxoglutarate = 3-(imidazol-4-yl)-2-oxopropyl phosphate + L-glutamate</text>
        <dbReference type="Rhea" id="RHEA:23744"/>
        <dbReference type="ChEBI" id="CHEBI:16810"/>
        <dbReference type="ChEBI" id="CHEBI:29985"/>
        <dbReference type="ChEBI" id="CHEBI:57766"/>
        <dbReference type="ChEBI" id="CHEBI:57980"/>
        <dbReference type="EC" id="2.6.1.9"/>
    </reaction>
</comment>
<evidence type="ECO:0000256" key="3">
    <source>
        <dbReference type="ARBA" id="ARBA00007970"/>
    </source>
</evidence>
<comment type="similarity">
    <text evidence="3 9">Belongs to the class-II pyridoxal-phosphate-dependent aminotransferase family. Histidinol-phosphate aminotransferase subfamily.</text>
</comment>
<keyword evidence="5 9" id="KW-0032">Aminotransferase</keyword>
<dbReference type="InterPro" id="IPR015421">
    <property type="entry name" value="PyrdxlP-dep_Trfase_major"/>
</dbReference>
<dbReference type="AlphaFoldDB" id="A0AA41QZN6"/>
<evidence type="ECO:0000256" key="6">
    <source>
        <dbReference type="ARBA" id="ARBA00022679"/>
    </source>
</evidence>
<organism evidence="11 12">
    <name type="scientific">Desulfatitalea alkaliphila</name>
    <dbReference type="NCBI Taxonomy" id="2929485"/>
    <lineage>
        <taxon>Bacteria</taxon>
        <taxon>Pseudomonadati</taxon>
        <taxon>Thermodesulfobacteriota</taxon>
        <taxon>Desulfobacteria</taxon>
        <taxon>Desulfobacterales</taxon>
        <taxon>Desulfosarcinaceae</taxon>
        <taxon>Desulfatitalea</taxon>
    </lineage>
</organism>
<evidence type="ECO:0000313" key="11">
    <source>
        <dbReference type="EMBL" id="MCJ8499179.1"/>
    </source>
</evidence>
<dbReference type="Pfam" id="PF00155">
    <property type="entry name" value="Aminotran_1_2"/>
    <property type="match status" value="1"/>
</dbReference>
<accession>A0AA41QZN6</accession>
<dbReference type="GO" id="GO:0030170">
    <property type="term" value="F:pyridoxal phosphate binding"/>
    <property type="evidence" value="ECO:0007669"/>
    <property type="project" value="InterPro"/>
</dbReference>
<proteinExistence type="inferred from homology"/>
<reference evidence="11" key="1">
    <citation type="submission" date="2022-04" db="EMBL/GenBank/DDBJ databases">
        <title>Desulfatitalea alkaliphila sp. nov., a novel anaerobic sulfate-reducing bacterium isolated from terrestrial mud volcano, Taman Peninsula, Russia.</title>
        <authorList>
            <person name="Khomyakova M.A."/>
            <person name="Merkel A.Y."/>
            <person name="Slobodkin A.I."/>
        </authorList>
    </citation>
    <scope>NUCLEOTIDE SEQUENCE</scope>
    <source>
        <strain evidence="11">M08but</strain>
    </source>
</reference>
<keyword evidence="9" id="KW-0028">Amino-acid biosynthesis</keyword>
<dbReference type="HAMAP" id="MF_01023">
    <property type="entry name" value="HisC_aminotrans_2"/>
    <property type="match status" value="1"/>
</dbReference>
<dbReference type="CDD" id="cd00609">
    <property type="entry name" value="AAT_like"/>
    <property type="match status" value="1"/>
</dbReference>
<evidence type="ECO:0000256" key="2">
    <source>
        <dbReference type="ARBA" id="ARBA00005011"/>
    </source>
</evidence>